<protein>
    <submittedName>
        <fullName evidence="5">Sigma-like sequence protein 1, mitochondrial</fullName>
    </submittedName>
</protein>
<keyword evidence="6" id="KW-1185">Reference proteome</keyword>
<evidence type="ECO:0000259" key="2">
    <source>
        <dbReference type="Pfam" id="PF20776"/>
    </source>
</evidence>
<dbReference type="Pfam" id="PF20776">
    <property type="entry name" value="SLS1_N"/>
    <property type="match status" value="1"/>
</dbReference>
<dbReference type="InterPro" id="IPR048400">
    <property type="entry name" value="SLS1_N"/>
</dbReference>
<accession>K0L0V0</accession>
<evidence type="ECO:0000313" key="6">
    <source>
        <dbReference type="Proteomes" id="UP000009328"/>
    </source>
</evidence>
<dbReference type="Pfam" id="PF20777">
    <property type="entry name" value="KH_SLS1_2"/>
    <property type="match status" value="1"/>
</dbReference>
<dbReference type="Pfam" id="PF14611">
    <property type="entry name" value="KH_SLS1_1"/>
    <property type="match status" value="1"/>
</dbReference>
<reference evidence="5 6" key="1">
    <citation type="journal article" date="2012" name="Eukaryot. Cell">
        <title>Draft genome sequence of Wickerhamomyces ciferrii NRRL Y-1031 F-60-10.</title>
        <authorList>
            <person name="Schneider J."/>
            <person name="Andrea H."/>
            <person name="Blom J."/>
            <person name="Jaenicke S."/>
            <person name="Ruckert C."/>
            <person name="Schorsch C."/>
            <person name="Szczepanowski R."/>
            <person name="Farwick M."/>
            <person name="Goesmann A."/>
            <person name="Puhler A."/>
            <person name="Schaffer S."/>
            <person name="Tauch A."/>
            <person name="Kohler T."/>
            <person name="Brinkrolf K."/>
        </authorList>
    </citation>
    <scope>NUCLEOTIDE SEQUENCE [LARGE SCALE GENOMIC DNA]</scope>
    <source>
        <strain evidence="6">ATCC 14091 / BCRC 22168 / CBS 111 / JCM 3599 / NBRC 0793 / NRRL Y-1031 F-60-10</strain>
    </source>
</reference>
<dbReference type="EMBL" id="CAIF01000306">
    <property type="protein sequence ID" value="CCH47078.1"/>
    <property type="molecule type" value="Genomic_DNA"/>
</dbReference>
<dbReference type="InParanoid" id="K0L0V0"/>
<dbReference type="eggNOG" id="ENOG502QUD1">
    <property type="taxonomic scope" value="Eukaryota"/>
</dbReference>
<organism evidence="5 6">
    <name type="scientific">Wickerhamomyces ciferrii (strain ATCC 14091 / BCRC 22168 / CBS 111 / JCM 3599 / NBRC 0793 / NRRL Y-1031 F-60-10)</name>
    <name type="common">Yeast</name>
    <name type="synonym">Pichia ciferrii</name>
    <dbReference type="NCBI Taxonomy" id="1206466"/>
    <lineage>
        <taxon>Eukaryota</taxon>
        <taxon>Fungi</taxon>
        <taxon>Dikarya</taxon>
        <taxon>Ascomycota</taxon>
        <taxon>Saccharomycotina</taxon>
        <taxon>Saccharomycetes</taxon>
        <taxon>Phaffomycetales</taxon>
        <taxon>Wickerhamomycetaceae</taxon>
        <taxon>Wickerhamomyces</taxon>
    </lineage>
</organism>
<dbReference type="Proteomes" id="UP000009328">
    <property type="component" value="Unassembled WGS sequence"/>
</dbReference>
<feature type="domain" description="SLS1 second KH" evidence="3">
    <location>
        <begin position="323"/>
        <end position="375"/>
    </location>
</feature>
<feature type="domain" description="SLS1 N-terminal" evidence="2">
    <location>
        <begin position="152"/>
        <end position="228"/>
    </location>
</feature>
<dbReference type="STRING" id="1206466.K0L0V0"/>
<sequence length="737" mass="84355">MFSACLRRRAFHTFSRALQEDIPSNISPLASTIIKQTDSEVDTTVDIKPDTVNTNPDTTVDTSDSVTVDTNTNTNINSNINTIHDSHNTIPYIKGKGKKLPHQRPNLVILNARNSNILGKKPKPVTNREPGFFILDAVELENSRKKLLQFKSNVTEDQISSSIQYIKPSNSIVSINRYEQIKNDISDAYSLSQIKGFFAKFYPDIKYKSKTKKVLINLLLDDCWKLEKSKELNAESDLLIERTFELDNVKIFLLLIQNTIQQWLRSNVQVILIPEEYQLVVRASEPHVQYIELALQNVFNNLKKEDLNIENVNYLAEKFGVQIPIDEIQRLAGVYFQADTSSSSPIQYRNDVTKYTMSALGSKRFDLAKRLIVGALGHNHFSKTTLIGNWKNSLAKFYDYSLNFSLPWNYRSKEWVRLKEPKRPLSLTTGVPPALPTIPYQDIYKSLYNSQNTADQVTDDKKTVTAVTFGNILLDKSKTDSENPPTIFQTQLPHLKDVLISLNKKSTETSEFEEEDYETEEDIEIAKAKSQGTRLDDESLDVHDYYAQMKLYPSPFGNHEDFLKHPQLEFWVELPYGKISRESLQIFRVLSEKNCHVSLPNLNTDLKFLNSETESLSKPFEGDDIWLDDQPGIKDFIKNCEIQVGQKHKVYIPKSVEVNIPGFENPVKYDYVSMAYRKHLTFEFKDRLLQFADVEGGALGGTTTELLLVGDTEEMKPEEFKKFAEDALEFAQKIKSA</sequence>
<evidence type="ECO:0000259" key="3">
    <source>
        <dbReference type="Pfam" id="PF20777"/>
    </source>
</evidence>
<dbReference type="HOGENOM" id="CLU_390400_0_0_1"/>
<dbReference type="InterPro" id="IPR032741">
    <property type="entry name" value="Sls1_KH-1"/>
</dbReference>
<proteinExistence type="predicted"/>
<dbReference type="FunCoup" id="K0L0V0">
    <property type="interactions" value="47"/>
</dbReference>
<dbReference type="InterPro" id="IPR048401">
    <property type="entry name" value="SLS1_C"/>
</dbReference>
<name>K0L0V0_WICCF</name>
<evidence type="ECO:0000259" key="1">
    <source>
        <dbReference type="Pfam" id="PF14611"/>
    </source>
</evidence>
<dbReference type="InterPro" id="IPR048748">
    <property type="entry name" value="SLS1_KH2"/>
</dbReference>
<dbReference type="AlphaFoldDB" id="K0L0V0"/>
<gene>
    <name evidence="5" type="ORF">BN7_6687</name>
</gene>
<comment type="caution">
    <text evidence="5">The sequence shown here is derived from an EMBL/GenBank/DDBJ whole genome shotgun (WGS) entry which is preliminary data.</text>
</comment>
<evidence type="ECO:0000259" key="4">
    <source>
        <dbReference type="Pfam" id="PF20778"/>
    </source>
</evidence>
<evidence type="ECO:0000313" key="5">
    <source>
        <dbReference type="EMBL" id="CCH47078.1"/>
    </source>
</evidence>
<dbReference type="GO" id="GO:0005743">
    <property type="term" value="C:mitochondrial inner membrane"/>
    <property type="evidence" value="ECO:0007669"/>
    <property type="project" value="InterPro"/>
</dbReference>
<dbReference type="Pfam" id="PF20778">
    <property type="entry name" value="SLS1_C"/>
    <property type="match status" value="1"/>
</dbReference>
<feature type="domain" description="SLS1 first KH" evidence="1">
    <location>
        <begin position="238"/>
        <end position="301"/>
    </location>
</feature>
<feature type="domain" description="SLS1 C-terminal" evidence="4">
    <location>
        <begin position="405"/>
        <end position="730"/>
    </location>
</feature>